<evidence type="ECO:0000256" key="6">
    <source>
        <dbReference type="ARBA" id="ARBA00023136"/>
    </source>
</evidence>
<comment type="subcellular location">
    <subcellularLocation>
        <location evidence="2">Membrane</location>
        <topology evidence="2">Multi-pass membrane protein</topology>
    </subcellularLocation>
</comment>
<dbReference type="InterPro" id="IPR008915">
    <property type="entry name" value="Peptidase_M50"/>
</dbReference>
<comment type="caution">
    <text evidence="9">The sequence shown here is derived from an EMBL/GenBank/DDBJ whole genome shotgun (WGS) entry which is preliminary data.</text>
</comment>
<evidence type="ECO:0000313" key="10">
    <source>
        <dbReference type="Proteomes" id="UP001079657"/>
    </source>
</evidence>
<dbReference type="RefSeq" id="WP_268051491.1">
    <property type="nucleotide sequence ID" value="NZ_JAPQES010000007.1"/>
</dbReference>
<feature type="transmembrane region" description="Helical" evidence="7">
    <location>
        <begin position="112"/>
        <end position="132"/>
    </location>
</feature>
<keyword evidence="4 7" id="KW-0812">Transmembrane</keyword>
<evidence type="ECO:0000256" key="4">
    <source>
        <dbReference type="ARBA" id="ARBA00022692"/>
    </source>
</evidence>
<gene>
    <name evidence="9" type="ORF">OXH55_17835</name>
</gene>
<feature type="domain" description="Peptidase M50" evidence="8">
    <location>
        <begin position="10"/>
        <end position="198"/>
    </location>
</feature>
<evidence type="ECO:0000256" key="3">
    <source>
        <dbReference type="ARBA" id="ARBA00007931"/>
    </source>
</evidence>
<keyword evidence="10" id="KW-1185">Reference proteome</keyword>
<evidence type="ECO:0000256" key="5">
    <source>
        <dbReference type="ARBA" id="ARBA00022989"/>
    </source>
</evidence>
<organism evidence="9 10">
    <name type="scientific">Clostridium ganghwense</name>
    <dbReference type="NCBI Taxonomy" id="312089"/>
    <lineage>
        <taxon>Bacteria</taxon>
        <taxon>Bacillati</taxon>
        <taxon>Bacillota</taxon>
        <taxon>Clostridia</taxon>
        <taxon>Eubacteriales</taxon>
        <taxon>Clostridiaceae</taxon>
        <taxon>Clostridium</taxon>
    </lineage>
</organism>
<proteinExistence type="inferred from homology"/>
<comment type="similarity">
    <text evidence="3">Belongs to the peptidase M50B family.</text>
</comment>
<feature type="transmembrane region" description="Helical" evidence="7">
    <location>
        <begin position="6"/>
        <end position="31"/>
    </location>
</feature>
<dbReference type="Pfam" id="PF02163">
    <property type="entry name" value="Peptidase_M50"/>
    <property type="match status" value="1"/>
</dbReference>
<reference evidence="9" key="1">
    <citation type="submission" date="2022-12" db="EMBL/GenBank/DDBJ databases">
        <authorList>
            <person name="Wang J."/>
        </authorList>
    </citation>
    <scope>NUCLEOTIDE SEQUENCE</scope>
    <source>
        <strain evidence="9">HY-42-06</strain>
    </source>
</reference>
<accession>A0ABT4CVM8</accession>
<keyword evidence="6 7" id="KW-0472">Membrane</keyword>
<evidence type="ECO:0000256" key="2">
    <source>
        <dbReference type="ARBA" id="ARBA00004141"/>
    </source>
</evidence>
<evidence type="ECO:0000313" key="9">
    <source>
        <dbReference type="EMBL" id="MCY6372493.1"/>
    </source>
</evidence>
<feature type="transmembrane region" description="Helical" evidence="7">
    <location>
        <begin position="83"/>
        <end position="106"/>
    </location>
</feature>
<comment type="cofactor">
    <cofactor evidence="1">
        <name>Zn(2+)</name>
        <dbReference type="ChEBI" id="CHEBI:29105"/>
    </cofactor>
</comment>
<evidence type="ECO:0000256" key="1">
    <source>
        <dbReference type="ARBA" id="ARBA00001947"/>
    </source>
</evidence>
<dbReference type="Proteomes" id="UP001079657">
    <property type="component" value="Unassembled WGS sequence"/>
</dbReference>
<evidence type="ECO:0000259" key="8">
    <source>
        <dbReference type="Pfam" id="PF02163"/>
    </source>
</evidence>
<sequence length="241" mass="26657">MEAVIYILIFILCYLISGIIHELGHIIVGLANGWKFYLLVIGPLGIKADENGKIKFYFEKQIAMWGGVGGTVPKSANVDNIRIWSNVLLGGPLASIVMGVIFLPLGIITNNIVLILLGAMPLGMGIMCALPIPLKTGVGTYSDGGRWSRLHKGGQEANEEIALFKLTENRITGGDFLNIDLKSIESLIKSKEIGIQYYGYYYKFQYYKARGNEEEMKLAIQKMEDIKSKVSSIVVMDCKID</sequence>
<name>A0ABT4CVM8_9CLOT</name>
<dbReference type="EMBL" id="JAPQES010000007">
    <property type="protein sequence ID" value="MCY6372493.1"/>
    <property type="molecule type" value="Genomic_DNA"/>
</dbReference>
<keyword evidence="5 7" id="KW-1133">Transmembrane helix</keyword>
<protein>
    <recommendedName>
        <fullName evidence="8">Peptidase M50 domain-containing protein</fullName>
    </recommendedName>
</protein>
<evidence type="ECO:0000256" key="7">
    <source>
        <dbReference type="SAM" id="Phobius"/>
    </source>
</evidence>